<keyword evidence="1" id="KW-0812">Transmembrane</keyword>
<evidence type="ECO:0000313" key="3">
    <source>
        <dbReference type="Proteomes" id="UP000254559"/>
    </source>
</evidence>
<feature type="transmembrane region" description="Helical" evidence="1">
    <location>
        <begin position="144"/>
        <end position="164"/>
    </location>
</feature>
<feature type="transmembrane region" description="Helical" evidence="1">
    <location>
        <begin position="82"/>
        <end position="104"/>
    </location>
</feature>
<dbReference type="AlphaFoldDB" id="A0A9X8T1K7"/>
<accession>A0A9X8T1K7</accession>
<dbReference type="InterPro" id="IPR025699">
    <property type="entry name" value="ABC2_memb-like"/>
</dbReference>
<name>A0A9X8T1K7_STREQ</name>
<dbReference type="Pfam" id="PF13346">
    <property type="entry name" value="ABC2_membrane_5"/>
    <property type="match status" value="1"/>
</dbReference>
<sequence>MKGLLIKDFKLLKGQKNFFMAITAISIIMIIVSPGTSFPIGFLGFVGALFSLSSISYDEFDNGNAFLFSLPITRKDYVLEKYIFGLISGIMSLLLGTVISLVAIGITKTGSFNEIFLTAGSLFPTILLILSIMLPFILKFGGEKGRIAIIGVMGLIFVIGLLLIKTTEYLGIDLYVLINKLPKFEPLVYIILFLLFQLLF</sequence>
<protein>
    <submittedName>
        <fullName evidence="2">ABC-2 family transporter protein</fullName>
    </submittedName>
</protein>
<gene>
    <name evidence="2" type="ORF">NCTC11564_00008</name>
</gene>
<comment type="caution">
    <text evidence="2">The sequence shown here is derived from an EMBL/GenBank/DDBJ whole genome shotgun (WGS) entry which is preliminary data.</text>
</comment>
<evidence type="ECO:0000313" key="2">
    <source>
        <dbReference type="EMBL" id="SUN61075.1"/>
    </source>
</evidence>
<organism evidence="2 3">
    <name type="scientific">Streptococcus dysgalactiae subsp. equisimilis</name>
    <name type="common">Streptococcus equisimilis</name>
    <dbReference type="NCBI Taxonomy" id="119602"/>
    <lineage>
        <taxon>Bacteria</taxon>
        <taxon>Bacillati</taxon>
        <taxon>Bacillota</taxon>
        <taxon>Bacilli</taxon>
        <taxon>Lactobacillales</taxon>
        <taxon>Streptococcaceae</taxon>
        <taxon>Streptococcus</taxon>
    </lineage>
</organism>
<keyword evidence="1" id="KW-0472">Membrane</keyword>
<feature type="transmembrane region" description="Helical" evidence="1">
    <location>
        <begin position="21"/>
        <end position="50"/>
    </location>
</feature>
<evidence type="ECO:0000256" key="1">
    <source>
        <dbReference type="SAM" id="Phobius"/>
    </source>
</evidence>
<dbReference type="EMBL" id="UHFO01000001">
    <property type="protein sequence ID" value="SUN61075.1"/>
    <property type="molecule type" value="Genomic_DNA"/>
</dbReference>
<feature type="transmembrane region" description="Helical" evidence="1">
    <location>
        <begin position="184"/>
        <end position="199"/>
    </location>
</feature>
<dbReference type="Proteomes" id="UP000254559">
    <property type="component" value="Unassembled WGS sequence"/>
</dbReference>
<reference evidence="2 3" key="1">
    <citation type="submission" date="2018-06" db="EMBL/GenBank/DDBJ databases">
        <authorList>
            <consortium name="Pathogen Informatics"/>
            <person name="Doyle S."/>
        </authorList>
    </citation>
    <scope>NUCLEOTIDE SEQUENCE [LARGE SCALE GENOMIC DNA]</scope>
    <source>
        <strain evidence="2 3">NCTC11564</strain>
    </source>
</reference>
<keyword evidence="1" id="KW-1133">Transmembrane helix</keyword>
<feature type="transmembrane region" description="Helical" evidence="1">
    <location>
        <begin position="116"/>
        <end position="138"/>
    </location>
</feature>
<dbReference type="RefSeq" id="WP_258861396.1">
    <property type="nucleotide sequence ID" value="NZ_UHFO01000001.1"/>
</dbReference>
<proteinExistence type="predicted"/>